<reference evidence="2 3" key="1">
    <citation type="submission" date="2024-02" db="EMBL/GenBank/DDBJ databases">
        <authorList>
            <person name="Chen Y."/>
            <person name="Shah S."/>
            <person name="Dougan E. K."/>
            <person name="Thang M."/>
            <person name="Chan C."/>
        </authorList>
    </citation>
    <scope>NUCLEOTIDE SEQUENCE [LARGE SCALE GENOMIC DNA]</scope>
</reference>
<feature type="region of interest" description="Disordered" evidence="1">
    <location>
        <begin position="1"/>
        <end position="54"/>
    </location>
</feature>
<dbReference type="Proteomes" id="UP001642484">
    <property type="component" value="Unassembled WGS sequence"/>
</dbReference>
<feature type="region of interest" description="Disordered" evidence="1">
    <location>
        <begin position="75"/>
        <end position="108"/>
    </location>
</feature>
<keyword evidence="3" id="KW-1185">Reference proteome</keyword>
<evidence type="ECO:0000256" key="1">
    <source>
        <dbReference type="SAM" id="MobiDB-lite"/>
    </source>
</evidence>
<gene>
    <name evidence="2" type="ORF">CCMP2556_LOCUS15491</name>
</gene>
<comment type="caution">
    <text evidence="2">The sequence shown here is derived from an EMBL/GenBank/DDBJ whole genome shotgun (WGS) entry which is preliminary data.</text>
</comment>
<evidence type="ECO:0000313" key="3">
    <source>
        <dbReference type="Proteomes" id="UP001642484"/>
    </source>
</evidence>
<protein>
    <submittedName>
        <fullName evidence="2">Uncharacterized protein</fullName>
    </submittedName>
</protein>
<name>A0ABP0KBC9_9DINO</name>
<proteinExistence type="predicted"/>
<accession>A0ABP0KBC9</accession>
<evidence type="ECO:0000313" key="2">
    <source>
        <dbReference type="EMBL" id="CAK9024106.1"/>
    </source>
</evidence>
<dbReference type="EMBL" id="CAXAMN010008125">
    <property type="protein sequence ID" value="CAK9024106.1"/>
    <property type="molecule type" value="Genomic_DNA"/>
</dbReference>
<sequence length="108" mass="12220">MDDLHPVLQSDLPSFEATSAHSSKGHFGTPRSMPSQSTCRESHPTIRSNHKPPVSTKLIRTLRWQHVFTLTLRWRDPQRTRRDGSIAQDPSSSEGPWVPHLDNNDGTI</sequence>
<feature type="compositionally biased region" description="Basic and acidic residues" evidence="1">
    <location>
        <begin position="75"/>
        <end position="84"/>
    </location>
</feature>
<organism evidence="2 3">
    <name type="scientific">Durusdinium trenchii</name>
    <dbReference type="NCBI Taxonomy" id="1381693"/>
    <lineage>
        <taxon>Eukaryota</taxon>
        <taxon>Sar</taxon>
        <taxon>Alveolata</taxon>
        <taxon>Dinophyceae</taxon>
        <taxon>Suessiales</taxon>
        <taxon>Symbiodiniaceae</taxon>
        <taxon>Durusdinium</taxon>
    </lineage>
</organism>